<keyword evidence="1" id="KW-0812">Transmembrane</keyword>
<protein>
    <recommendedName>
        <fullName evidence="4">MacB-like periplasmic core domain-containing protein</fullName>
    </recommendedName>
</protein>
<dbReference type="OrthoDB" id="3716589at2"/>
<evidence type="ECO:0000313" key="3">
    <source>
        <dbReference type="Proteomes" id="UP000188145"/>
    </source>
</evidence>
<feature type="transmembrane region" description="Helical" evidence="1">
    <location>
        <begin position="293"/>
        <end position="319"/>
    </location>
</feature>
<name>A0A1Q2CML0_9ACTN</name>
<dbReference type="Proteomes" id="UP000188145">
    <property type="component" value="Chromosome"/>
</dbReference>
<dbReference type="KEGG" id="tes:BW730_07455"/>
<keyword evidence="3" id="KW-1185">Reference proteome</keyword>
<dbReference type="STRING" id="1332264.BW730_07455"/>
<proteinExistence type="predicted"/>
<organism evidence="2 3">
    <name type="scientific">Tessaracoccus aquimaris</name>
    <dbReference type="NCBI Taxonomy" id="1332264"/>
    <lineage>
        <taxon>Bacteria</taxon>
        <taxon>Bacillati</taxon>
        <taxon>Actinomycetota</taxon>
        <taxon>Actinomycetes</taxon>
        <taxon>Propionibacteriales</taxon>
        <taxon>Propionibacteriaceae</taxon>
        <taxon>Tessaracoccus</taxon>
    </lineage>
</organism>
<feature type="transmembrane region" description="Helical" evidence="1">
    <location>
        <begin position="263"/>
        <end position="281"/>
    </location>
</feature>
<keyword evidence="1" id="KW-0472">Membrane</keyword>
<gene>
    <name evidence="2" type="ORF">BW730_07455</name>
</gene>
<sequence>MLASLALLVIIAGTVLQDALAVEHVFIAQRAVRTGGGATHIIAAPAGIDGQRCVALQGLKGVVGAIALREVRDRFDLLAYPHSKPALYDVAGDIPATLDAQPSGPPGVWLSEAMATRFGTGPLAMADGTSALVAGTFPYPDDGRNSQLASAALQPVPSPGRFDACWATIWPHDEATFALLSTVVVPGTDNVARQQLNPAFGTPTPTISLLQARSTRWLLVIGAAASACLGYTLIRTRRVELSLAQHLGVRATQQHIQLELETMCWALPASALATTVTLVVTTANTTAPEARWLVTHILVGVAACLVATLTGSMAAALTITGKKLYIWTKDR</sequence>
<keyword evidence="1" id="KW-1133">Transmembrane helix</keyword>
<evidence type="ECO:0008006" key="4">
    <source>
        <dbReference type="Google" id="ProtNLM"/>
    </source>
</evidence>
<dbReference type="AlphaFoldDB" id="A0A1Q2CML0"/>
<reference evidence="3" key="1">
    <citation type="submission" date="2017-02" db="EMBL/GenBank/DDBJ databases">
        <title>Tessaracoccus aquaemaris sp. nov., isolated from the intestine of a Korean rockfish, Sebastes schlegelii, in a marine aquaculture pond.</title>
        <authorList>
            <person name="Tak E.J."/>
            <person name="Bae J.-W."/>
        </authorList>
    </citation>
    <scope>NUCLEOTIDE SEQUENCE [LARGE SCALE GENOMIC DNA]</scope>
    <source>
        <strain evidence="3">NSG39</strain>
    </source>
</reference>
<evidence type="ECO:0000313" key="2">
    <source>
        <dbReference type="EMBL" id="AQP47361.1"/>
    </source>
</evidence>
<evidence type="ECO:0000256" key="1">
    <source>
        <dbReference type="SAM" id="Phobius"/>
    </source>
</evidence>
<dbReference type="EMBL" id="CP019606">
    <property type="protein sequence ID" value="AQP47361.1"/>
    <property type="molecule type" value="Genomic_DNA"/>
</dbReference>
<feature type="transmembrane region" description="Helical" evidence="1">
    <location>
        <begin position="217"/>
        <end position="234"/>
    </location>
</feature>
<dbReference type="RefSeq" id="WP_077685689.1">
    <property type="nucleotide sequence ID" value="NZ_CP019606.1"/>
</dbReference>
<accession>A0A1Q2CML0</accession>